<dbReference type="AlphaFoldDB" id="X0SVD6"/>
<name>X0SVD6_9ZZZZ</name>
<protein>
    <recommendedName>
        <fullName evidence="2">Lipoprotein</fullName>
    </recommendedName>
</protein>
<dbReference type="EMBL" id="BARS01003668">
    <property type="protein sequence ID" value="GAF85148.1"/>
    <property type="molecule type" value="Genomic_DNA"/>
</dbReference>
<organism evidence="1">
    <name type="scientific">marine sediment metagenome</name>
    <dbReference type="NCBI Taxonomy" id="412755"/>
    <lineage>
        <taxon>unclassified sequences</taxon>
        <taxon>metagenomes</taxon>
        <taxon>ecological metagenomes</taxon>
    </lineage>
</organism>
<accession>X0SVD6</accession>
<evidence type="ECO:0008006" key="2">
    <source>
        <dbReference type="Google" id="ProtNLM"/>
    </source>
</evidence>
<feature type="non-terminal residue" evidence="1">
    <location>
        <position position="52"/>
    </location>
</feature>
<reference evidence="1" key="1">
    <citation type="journal article" date="2014" name="Front. Microbiol.">
        <title>High frequency of phylogenetically diverse reductive dehalogenase-homologous genes in deep subseafloor sedimentary metagenomes.</title>
        <authorList>
            <person name="Kawai M."/>
            <person name="Futagami T."/>
            <person name="Toyoda A."/>
            <person name="Takaki Y."/>
            <person name="Nishi S."/>
            <person name="Hori S."/>
            <person name="Arai W."/>
            <person name="Tsubouchi T."/>
            <person name="Morono Y."/>
            <person name="Uchiyama I."/>
            <person name="Ito T."/>
            <person name="Fujiyama A."/>
            <person name="Inagaki F."/>
            <person name="Takami H."/>
        </authorList>
    </citation>
    <scope>NUCLEOTIDE SEQUENCE</scope>
    <source>
        <strain evidence="1">Expedition CK06-06</strain>
    </source>
</reference>
<comment type="caution">
    <text evidence="1">The sequence shown here is derived from an EMBL/GenBank/DDBJ whole genome shotgun (WGS) entry which is preliminary data.</text>
</comment>
<proteinExistence type="predicted"/>
<sequence>MLFLLCISTIAFSGCKFIGGKSVKSERDSLRVYAFTLEQKIASQEQNHKATL</sequence>
<evidence type="ECO:0000313" key="1">
    <source>
        <dbReference type="EMBL" id="GAF85148.1"/>
    </source>
</evidence>
<gene>
    <name evidence="1" type="ORF">S01H1_07111</name>
</gene>